<organism evidence="1 2">
    <name type="scientific">Marchantia polymorpha</name>
    <name type="common">Common liverwort</name>
    <name type="synonym">Marchantia aquatica</name>
    <dbReference type="NCBI Taxonomy" id="3197"/>
    <lineage>
        <taxon>Eukaryota</taxon>
        <taxon>Viridiplantae</taxon>
        <taxon>Streptophyta</taxon>
        <taxon>Embryophyta</taxon>
        <taxon>Marchantiophyta</taxon>
        <taxon>Marchantiopsida</taxon>
        <taxon>Marchantiidae</taxon>
        <taxon>Marchantiales</taxon>
        <taxon>Marchantiaceae</taxon>
        <taxon>Marchantia</taxon>
    </lineage>
</organism>
<protein>
    <submittedName>
        <fullName evidence="1">Uncharacterized protein</fullName>
    </submittedName>
</protein>
<reference evidence="2" key="1">
    <citation type="journal article" date="2017" name="Cell">
        <title>Insights into land plant evolution garnered from the Marchantia polymorpha genome.</title>
        <authorList>
            <person name="Bowman J.L."/>
            <person name="Kohchi T."/>
            <person name="Yamato K.T."/>
            <person name="Jenkins J."/>
            <person name="Shu S."/>
            <person name="Ishizaki K."/>
            <person name="Yamaoka S."/>
            <person name="Nishihama R."/>
            <person name="Nakamura Y."/>
            <person name="Berger F."/>
            <person name="Adam C."/>
            <person name="Aki S.S."/>
            <person name="Althoff F."/>
            <person name="Araki T."/>
            <person name="Arteaga-Vazquez M.A."/>
            <person name="Balasubrmanian S."/>
            <person name="Barry K."/>
            <person name="Bauer D."/>
            <person name="Boehm C.R."/>
            <person name="Briginshaw L."/>
            <person name="Caballero-Perez J."/>
            <person name="Catarino B."/>
            <person name="Chen F."/>
            <person name="Chiyoda S."/>
            <person name="Chovatia M."/>
            <person name="Davies K.M."/>
            <person name="Delmans M."/>
            <person name="Demura T."/>
            <person name="Dierschke T."/>
            <person name="Dolan L."/>
            <person name="Dorantes-Acosta A.E."/>
            <person name="Eklund D.M."/>
            <person name="Florent S.N."/>
            <person name="Flores-Sandoval E."/>
            <person name="Fujiyama A."/>
            <person name="Fukuzawa H."/>
            <person name="Galik B."/>
            <person name="Grimanelli D."/>
            <person name="Grimwood J."/>
            <person name="Grossniklaus U."/>
            <person name="Hamada T."/>
            <person name="Haseloff J."/>
            <person name="Hetherington A.J."/>
            <person name="Higo A."/>
            <person name="Hirakawa Y."/>
            <person name="Hundley H.N."/>
            <person name="Ikeda Y."/>
            <person name="Inoue K."/>
            <person name="Inoue S.I."/>
            <person name="Ishida S."/>
            <person name="Jia Q."/>
            <person name="Kakita M."/>
            <person name="Kanazawa T."/>
            <person name="Kawai Y."/>
            <person name="Kawashima T."/>
            <person name="Kennedy M."/>
            <person name="Kinose K."/>
            <person name="Kinoshita T."/>
            <person name="Kohara Y."/>
            <person name="Koide E."/>
            <person name="Komatsu K."/>
            <person name="Kopischke S."/>
            <person name="Kubo M."/>
            <person name="Kyozuka J."/>
            <person name="Lagercrantz U."/>
            <person name="Lin S.S."/>
            <person name="Lindquist E."/>
            <person name="Lipzen A.M."/>
            <person name="Lu C.W."/>
            <person name="De Luna E."/>
            <person name="Martienssen R.A."/>
            <person name="Minamino N."/>
            <person name="Mizutani M."/>
            <person name="Mizutani M."/>
            <person name="Mochizuki N."/>
            <person name="Monte I."/>
            <person name="Mosher R."/>
            <person name="Nagasaki H."/>
            <person name="Nakagami H."/>
            <person name="Naramoto S."/>
            <person name="Nishitani K."/>
            <person name="Ohtani M."/>
            <person name="Okamoto T."/>
            <person name="Okumura M."/>
            <person name="Phillips J."/>
            <person name="Pollak B."/>
            <person name="Reinders A."/>
            <person name="Rovekamp M."/>
            <person name="Sano R."/>
            <person name="Sawa S."/>
            <person name="Schmid M.W."/>
            <person name="Shirakawa M."/>
            <person name="Solano R."/>
            <person name="Spunde A."/>
            <person name="Suetsugu N."/>
            <person name="Sugano S."/>
            <person name="Sugiyama A."/>
            <person name="Sun R."/>
            <person name="Suzuki Y."/>
            <person name="Takenaka M."/>
            <person name="Takezawa D."/>
            <person name="Tomogane H."/>
            <person name="Tsuzuki M."/>
            <person name="Ueda T."/>
            <person name="Umeda M."/>
            <person name="Ward J.M."/>
            <person name="Watanabe Y."/>
            <person name="Yazaki K."/>
            <person name="Yokoyama R."/>
            <person name="Yoshitake Y."/>
            <person name="Yotsui I."/>
            <person name="Zachgo S."/>
            <person name="Schmutz J."/>
        </authorList>
    </citation>
    <scope>NUCLEOTIDE SEQUENCE [LARGE SCALE GENOMIC DNA]</scope>
    <source>
        <strain evidence="2">Tak-1</strain>
    </source>
</reference>
<sequence>MNAEWVGVGPWAHSVKWAQCFYIFLLVCQQFGLVNIQKFADSMDPCKLEEDERFEPPPSPPIPAFNLSHFDFLEPVGMKDDISPSQKKLSSFWWKKLKWQL</sequence>
<name>A0A2R6WS24_MARPO</name>
<proteinExistence type="predicted"/>
<keyword evidence="2" id="KW-1185">Reference proteome</keyword>
<dbReference type="Proteomes" id="UP000244005">
    <property type="component" value="Unassembled WGS sequence"/>
</dbReference>
<gene>
    <name evidence="1" type="ORF">MARPO_0062s0078</name>
</gene>
<evidence type="ECO:0000313" key="1">
    <source>
        <dbReference type="EMBL" id="PTQ36661.1"/>
    </source>
</evidence>
<accession>A0A2R6WS24</accession>
<dbReference type="EMBL" id="KZ772734">
    <property type="protein sequence ID" value="PTQ36661.1"/>
    <property type="molecule type" value="Genomic_DNA"/>
</dbReference>
<dbReference type="Gramene" id="Mp7g04470.1">
    <property type="protein sequence ID" value="Mp7g04470.1.cds1"/>
    <property type="gene ID" value="Mp7g04470"/>
</dbReference>
<evidence type="ECO:0000313" key="2">
    <source>
        <dbReference type="Proteomes" id="UP000244005"/>
    </source>
</evidence>
<dbReference type="AlphaFoldDB" id="A0A2R6WS24"/>